<accession>A0A0D2MYM9</accession>
<dbReference type="Proteomes" id="UP000032304">
    <property type="component" value="Chromosome 4"/>
</dbReference>
<organism evidence="1 2">
    <name type="scientific">Gossypium raimondii</name>
    <name type="common">Peruvian cotton</name>
    <name type="synonym">Gossypium klotzschianum subsp. raimondii</name>
    <dbReference type="NCBI Taxonomy" id="29730"/>
    <lineage>
        <taxon>Eukaryota</taxon>
        <taxon>Viridiplantae</taxon>
        <taxon>Streptophyta</taxon>
        <taxon>Embryophyta</taxon>
        <taxon>Tracheophyta</taxon>
        <taxon>Spermatophyta</taxon>
        <taxon>Magnoliopsida</taxon>
        <taxon>eudicotyledons</taxon>
        <taxon>Gunneridae</taxon>
        <taxon>Pentapetalae</taxon>
        <taxon>rosids</taxon>
        <taxon>malvids</taxon>
        <taxon>Malvales</taxon>
        <taxon>Malvaceae</taxon>
        <taxon>Malvoideae</taxon>
        <taxon>Gossypium</taxon>
    </lineage>
</organism>
<keyword evidence="2" id="KW-1185">Reference proteome</keyword>
<gene>
    <name evidence="1" type="ORF">B456_004G150900</name>
</gene>
<evidence type="ECO:0000313" key="2">
    <source>
        <dbReference type="Proteomes" id="UP000032304"/>
    </source>
</evidence>
<proteinExistence type="predicted"/>
<protein>
    <submittedName>
        <fullName evidence="1">Uncharacterized protein</fullName>
    </submittedName>
</protein>
<sequence>MRVRIRKRKRKQKQDRAAEVMLYICDWPFLCSFKKGSSKLQKDKLMDPCMITAGPLPLYWNQPHERRSCAVE</sequence>
<reference evidence="1 2" key="1">
    <citation type="journal article" date="2012" name="Nature">
        <title>Repeated polyploidization of Gossypium genomes and the evolution of spinnable cotton fibres.</title>
        <authorList>
            <person name="Paterson A.H."/>
            <person name="Wendel J.F."/>
            <person name="Gundlach H."/>
            <person name="Guo H."/>
            <person name="Jenkins J."/>
            <person name="Jin D."/>
            <person name="Llewellyn D."/>
            <person name="Showmaker K.C."/>
            <person name="Shu S."/>
            <person name="Udall J."/>
            <person name="Yoo M.J."/>
            <person name="Byers R."/>
            <person name="Chen W."/>
            <person name="Doron-Faigenboim A."/>
            <person name="Duke M.V."/>
            <person name="Gong L."/>
            <person name="Grimwood J."/>
            <person name="Grover C."/>
            <person name="Grupp K."/>
            <person name="Hu G."/>
            <person name="Lee T.H."/>
            <person name="Li J."/>
            <person name="Lin L."/>
            <person name="Liu T."/>
            <person name="Marler B.S."/>
            <person name="Page J.T."/>
            <person name="Roberts A.W."/>
            <person name="Romanel E."/>
            <person name="Sanders W.S."/>
            <person name="Szadkowski E."/>
            <person name="Tan X."/>
            <person name="Tang H."/>
            <person name="Xu C."/>
            <person name="Wang J."/>
            <person name="Wang Z."/>
            <person name="Zhang D."/>
            <person name="Zhang L."/>
            <person name="Ashrafi H."/>
            <person name="Bedon F."/>
            <person name="Bowers J.E."/>
            <person name="Brubaker C.L."/>
            <person name="Chee P.W."/>
            <person name="Das S."/>
            <person name="Gingle A.R."/>
            <person name="Haigler C.H."/>
            <person name="Harker D."/>
            <person name="Hoffmann L.V."/>
            <person name="Hovav R."/>
            <person name="Jones D.C."/>
            <person name="Lemke C."/>
            <person name="Mansoor S."/>
            <person name="ur Rahman M."/>
            <person name="Rainville L.N."/>
            <person name="Rambani A."/>
            <person name="Reddy U.K."/>
            <person name="Rong J.K."/>
            <person name="Saranga Y."/>
            <person name="Scheffler B.E."/>
            <person name="Scheffler J.A."/>
            <person name="Stelly D.M."/>
            <person name="Triplett B.A."/>
            <person name="Van Deynze A."/>
            <person name="Vaslin M.F."/>
            <person name="Waghmare V.N."/>
            <person name="Walford S.A."/>
            <person name="Wright R.J."/>
            <person name="Zaki E.A."/>
            <person name="Zhang T."/>
            <person name="Dennis E.S."/>
            <person name="Mayer K.F."/>
            <person name="Peterson D.G."/>
            <person name="Rokhsar D.S."/>
            <person name="Wang X."/>
            <person name="Schmutz J."/>
        </authorList>
    </citation>
    <scope>NUCLEOTIDE SEQUENCE [LARGE SCALE GENOMIC DNA]</scope>
</reference>
<dbReference type="Gramene" id="KJB24552">
    <property type="protein sequence ID" value="KJB24552"/>
    <property type="gene ID" value="B456_004G150900"/>
</dbReference>
<dbReference type="EMBL" id="CM001743">
    <property type="protein sequence ID" value="KJB24552.1"/>
    <property type="molecule type" value="Genomic_DNA"/>
</dbReference>
<name>A0A0D2MYM9_GOSRA</name>
<dbReference type="AlphaFoldDB" id="A0A0D2MYM9"/>
<evidence type="ECO:0000313" key="1">
    <source>
        <dbReference type="EMBL" id="KJB24552.1"/>
    </source>
</evidence>